<evidence type="ECO:0000313" key="2">
    <source>
        <dbReference type="Proteomes" id="UP000032534"/>
    </source>
</evidence>
<protein>
    <submittedName>
        <fullName evidence="1">Uncharacterized protein</fullName>
    </submittedName>
</protein>
<dbReference type="Proteomes" id="UP000032534">
    <property type="component" value="Unassembled WGS sequence"/>
</dbReference>
<dbReference type="RefSeq" id="WP_044649128.1">
    <property type="nucleotide sequence ID" value="NZ_JTHP01000109.1"/>
</dbReference>
<dbReference type="OrthoDB" id="9759736at2"/>
<evidence type="ECO:0000313" key="1">
    <source>
        <dbReference type="EMBL" id="KJD42553.1"/>
    </source>
</evidence>
<name>A0A0D7WV05_9BACL</name>
<proteinExistence type="predicted"/>
<accession>A0A0D7WV05</accession>
<gene>
    <name evidence="1" type="ORF">QD47_27610</name>
</gene>
<dbReference type="PATRIC" id="fig|159743.3.peg.6149"/>
<reference evidence="1 2" key="1">
    <citation type="submission" date="2014-11" db="EMBL/GenBank/DDBJ databases">
        <title>Draft Genome Sequences of Paenibacillus polymyxa NRRL B-30509 and Paenibacillus terrae NRRL B-30644, Strains from a Poultry Environment that Produce Tridecaptin A and Paenicidins.</title>
        <authorList>
            <person name="van Belkum M.J."/>
            <person name="Lohans C.T."/>
            <person name="Vederas J.C."/>
        </authorList>
    </citation>
    <scope>NUCLEOTIDE SEQUENCE [LARGE SCALE GENOMIC DNA]</scope>
    <source>
        <strain evidence="1 2">NRRL B-30644</strain>
    </source>
</reference>
<comment type="caution">
    <text evidence="1">The sequence shown here is derived from an EMBL/GenBank/DDBJ whole genome shotgun (WGS) entry which is preliminary data.</text>
</comment>
<sequence>MKRIYANLIGTWTDITDSGLIENTDPVTYYNEEWHRFFELNYVNIRFGDKNYRIHPAQLQVVFD</sequence>
<dbReference type="EMBL" id="JTHP01000109">
    <property type="protein sequence ID" value="KJD42553.1"/>
    <property type="molecule type" value="Genomic_DNA"/>
</dbReference>
<dbReference type="AlphaFoldDB" id="A0A0D7WV05"/>
<organism evidence="1 2">
    <name type="scientific">Paenibacillus terrae</name>
    <dbReference type="NCBI Taxonomy" id="159743"/>
    <lineage>
        <taxon>Bacteria</taxon>
        <taxon>Bacillati</taxon>
        <taxon>Bacillota</taxon>
        <taxon>Bacilli</taxon>
        <taxon>Bacillales</taxon>
        <taxon>Paenibacillaceae</taxon>
        <taxon>Paenibacillus</taxon>
    </lineage>
</organism>
<keyword evidence="2" id="KW-1185">Reference proteome</keyword>